<keyword evidence="3" id="KW-0862">Zinc</keyword>
<dbReference type="NCBIfam" id="TIGR00100">
    <property type="entry name" value="hypA"/>
    <property type="match status" value="1"/>
</dbReference>
<dbReference type="GO" id="GO:0051604">
    <property type="term" value="P:protein maturation"/>
    <property type="evidence" value="ECO:0007669"/>
    <property type="project" value="InterPro"/>
</dbReference>
<dbReference type="PANTHER" id="PTHR34535:SF3">
    <property type="entry name" value="HYDROGENASE MATURATION FACTOR HYPA"/>
    <property type="match status" value="1"/>
</dbReference>
<gene>
    <name evidence="4" type="ORF">MNBD_BACTEROID07-943</name>
</gene>
<protein>
    <recommendedName>
        <fullName evidence="5">Hydrogenase maturation factor HypA</fullName>
    </recommendedName>
</protein>
<organism evidence="4">
    <name type="scientific">hydrothermal vent metagenome</name>
    <dbReference type="NCBI Taxonomy" id="652676"/>
    <lineage>
        <taxon>unclassified sequences</taxon>
        <taxon>metagenomes</taxon>
        <taxon>ecological metagenomes</taxon>
    </lineage>
</organism>
<proteinExistence type="inferred from homology"/>
<accession>A0A3B0UG29</accession>
<evidence type="ECO:0008006" key="5">
    <source>
        <dbReference type="Google" id="ProtNLM"/>
    </source>
</evidence>
<dbReference type="SUPFAM" id="SSF57903">
    <property type="entry name" value="FYVE/PHD zinc finger"/>
    <property type="match status" value="1"/>
</dbReference>
<evidence type="ECO:0000313" key="4">
    <source>
        <dbReference type="EMBL" id="VAW29981.1"/>
    </source>
</evidence>
<dbReference type="PANTHER" id="PTHR34535">
    <property type="entry name" value="HYDROGENASE MATURATION FACTOR HYPA"/>
    <property type="match status" value="1"/>
</dbReference>
<evidence type="ECO:0000256" key="3">
    <source>
        <dbReference type="ARBA" id="ARBA00022833"/>
    </source>
</evidence>
<evidence type="ECO:0000256" key="1">
    <source>
        <dbReference type="ARBA" id="ARBA00022596"/>
    </source>
</evidence>
<dbReference type="AlphaFoldDB" id="A0A3B0UG29"/>
<dbReference type="InterPro" id="IPR000688">
    <property type="entry name" value="HypA/HybF"/>
</dbReference>
<dbReference type="GO" id="GO:0008270">
    <property type="term" value="F:zinc ion binding"/>
    <property type="evidence" value="ECO:0007669"/>
    <property type="project" value="TreeGrafter"/>
</dbReference>
<dbReference type="GO" id="GO:0016151">
    <property type="term" value="F:nickel cation binding"/>
    <property type="evidence" value="ECO:0007669"/>
    <property type="project" value="InterPro"/>
</dbReference>
<dbReference type="HAMAP" id="MF_00213">
    <property type="entry name" value="HypA_HybF"/>
    <property type="match status" value="1"/>
</dbReference>
<sequence length="115" mass="12740">MHELSIVMSIVDTVEKEREKQLADTVESIELDIGMLSGVEMEAFYFAWDAGVSKTHLEKAKLKINRPPASAKCSVCGHTFTASDSFDACPKCGNPFCDIISGKELRIKRMTVIKN</sequence>
<keyword evidence="2" id="KW-0479">Metal-binding</keyword>
<dbReference type="EMBL" id="UOET01000450">
    <property type="protein sequence ID" value="VAW29981.1"/>
    <property type="molecule type" value="Genomic_DNA"/>
</dbReference>
<dbReference type="PIRSF" id="PIRSF004761">
    <property type="entry name" value="Hydrgn_mat_HypA"/>
    <property type="match status" value="1"/>
</dbReference>
<dbReference type="Pfam" id="PF01155">
    <property type="entry name" value="HypA"/>
    <property type="match status" value="1"/>
</dbReference>
<dbReference type="InterPro" id="IPR011011">
    <property type="entry name" value="Znf_FYVE_PHD"/>
</dbReference>
<dbReference type="Gene3D" id="3.30.2320.80">
    <property type="match status" value="1"/>
</dbReference>
<reference evidence="4" key="1">
    <citation type="submission" date="2018-06" db="EMBL/GenBank/DDBJ databases">
        <authorList>
            <person name="Zhirakovskaya E."/>
        </authorList>
    </citation>
    <scope>NUCLEOTIDE SEQUENCE</scope>
</reference>
<name>A0A3B0UG29_9ZZZZ</name>
<keyword evidence="1" id="KW-0533">Nickel</keyword>
<evidence type="ECO:0000256" key="2">
    <source>
        <dbReference type="ARBA" id="ARBA00022723"/>
    </source>
</evidence>